<comment type="caution">
    <text evidence="7">The sequence shown here is derived from an EMBL/GenBank/DDBJ whole genome shotgun (WGS) entry which is preliminary data.</text>
</comment>
<dbReference type="PANTHER" id="PTHR45867">
    <property type="entry name" value="PURPLE ACID PHOSPHATASE"/>
    <property type="match status" value="1"/>
</dbReference>
<dbReference type="Proteomes" id="UP001501285">
    <property type="component" value="Unassembled WGS sequence"/>
</dbReference>
<evidence type="ECO:0000256" key="1">
    <source>
        <dbReference type="ARBA" id="ARBA00004613"/>
    </source>
</evidence>
<name>A0ABP4KG04_9MICO</name>
<dbReference type="Pfam" id="PF00149">
    <property type="entry name" value="Metallophos"/>
    <property type="match status" value="1"/>
</dbReference>
<gene>
    <name evidence="7" type="ORF">GCM10009740_38670</name>
</gene>
<evidence type="ECO:0000313" key="7">
    <source>
        <dbReference type="EMBL" id="GAA1502279.1"/>
    </source>
</evidence>
<evidence type="ECO:0000259" key="5">
    <source>
        <dbReference type="Pfam" id="PF00149"/>
    </source>
</evidence>
<sequence>MHKLIRSLAIVALLCVAGFGLSPAMSAGAATVSVAASADAYVASDAPDANFGSGTTLQADASPVNIIYLKFEVTNFSSPPDQVTLHVFTRSTGTTPIKLAVEPSSWTESGITYNNRPALGTLVASSGALTAGTWTSIDVTPYVQSNGTYSFALTTGATAVRLFDSRETANAPYLEVTTSAPSSDPVVVGAGDVACSPTEASYNGGAGTATACHMGATARLVQSLSPASVLMLGDGQYNSGSLSDYKTSYGGSWGAFKSLTDPTVGNHEYGTTGAGGYFTYFGKLATPRQPTCTSKCDGYYSYDVGAWHIVSINAECTRINGGNGCAVGSPQEKWLKADLAAHPNTCTLVYGHRPRWSSNSFASAAIAPLIADMYDAGVDIYLSGHAHSYERFAPQDPSGNADAANGIRQFVVGTGGENFTGFATTVANSQLRKTNIFGVMRFTLHPQGYDYRFVADPATPFSDSGSGNCH</sequence>
<dbReference type="Gene3D" id="3.60.21.10">
    <property type="match status" value="1"/>
</dbReference>
<evidence type="ECO:0008006" key="9">
    <source>
        <dbReference type="Google" id="ProtNLM"/>
    </source>
</evidence>
<evidence type="ECO:0000256" key="3">
    <source>
        <dbReference type="ARBA" id="ARBA00022729"/>
    </source>
</evidence>
<evidence type="ECO:0000256" key="4">
    <source>
        <dbReference type="SAM" id="SignalP"/>
    </source>
</evidence>
<proteinExistence type="predicted"/>
<feature type="domain" description="Carbohydrate-binding module family 96" evidence="6">
    <location>
        <begin position="31"/>
        <end position="178"/>
    </location>
</feature>
<evidence type="ECO:0000256" key="2">
    <source>
        <dbReference type="ARBA" id="ARBA00022525"/>
    </source>
</evidence>
<feature type="signal peptide" evidence="4">
    <location>
        <begin position="1"/>
        <end position="29"/>
    </location>
</feature>
<keyword evidence="3 4" id="KW-0732">Signal</keyword>
<dbReference type="EMBL" id="BAAANB010000122">
    <property type="protein sequence ID" value="GAA1502279.1"/>
    <property type="molecule type" value="Genomic_DNA"/>
</dbReference>
<protein>
    <recommendedName>
        <fullName evidence="9">Alkaline phosphatase</fullName>
    </recommendedName>
</protein>
<accession>A0ABP4KG04</accession>
<reference evidence="8" key="1">
    <citation type="journal article" date="2019" name="Int. J. Syst. Evol. Microbiol.">
        <title>The Global Catalogue of Microorganisms (GCM) 10K type strain sequencing project: providing services to taxonomists for standard genome sequencing and annotation.</title>
        <authorList>
            <consortium name="The Broad Institute Genomics Platform"/>
            <consortium name="The Broad Institute Genome Sequencing Center for Infectious Disease"/>
            <person name="Wu L."/>
            <person name="Ma J."/>
        </authorList>
    </citation>
    <scope>NUCLEOTIDE SEQUENCE [LARGE SCALE GENOMIC DNA]</scope>
    <source>
        <strain evidence="8">JCM 14283</strain>
    </source>
</reference>
<dbReference type="InterPro" id="IPR055372">
    <property type="entry name" value="CBM96"/>
</dbReference>
<evidence type="ECO:0000259" key="6">
    <source>
        <dbReference type="Pfam" id="PF24517"/>
    </source>
</evidence>
<feature type="domain" description="Calcineurin-like phosphoesterase" evidence="5">
    <location>
        <begin position="219"/>
        <end position="389"/>
    </location>
</feature>
<dbReference type="RefSeq" id="WP_343994697.1">
    <property type="nucleotide sequence ID" value="NZ_BAAANB010000122.1"/>
</dbReference>
<dbReference type="NCBIfam" id="NF033679">
    <property type="entry name" value="DNRLRE_dom"/>
    <property type="match status" value="1"/>
</dbReference>
<dbReference type="Pfam" id="PF24517">
    <property type="entry name" value="CBM96"/>
    <property type="match status" value="1"/>
</dbReference>
<organism evidence="7 8">
    <name type="scientific">Terrabacter terrae</name>
    <dbReference type="NCBI Taxonomy" id="318434"/>
    <lineage>
        <taxon>Bacteria</taxon>
        <taxon>Bacillati</taxon>
        <taxon>Actinomycetota</taxon>
        <taxon>Actinomycetes</taxon>
        <taxon>Micrococcales</taxon>
        <taxon>Intrasporangiaceae</taxon>
        <taxon>Terrabacter</taxon>
    </lineage>
</organism>
<dbReference type="InterPro" id="IPR004843">
    <property type="entry name" value="Calcineurin-like_PHP"/>
</dbReference>
<comment type="subcellular location">
    <subcellularLocation>
        <location evidence="1">Secreted</location>
    </subcellularLocation>
</comment>
<feature type="chain" id="PRO_5047004607" description="Alkaline phosphatase" evidence="4">
    <location>
        <begin position="30"/>
        <end position="470"/>
    </location>
</feature>
<keyword evidence="2" id="KW-0964">Secreted</keyword>
<keyword evidence="8" id="KW-1185">Reference proteome</keyword>
<evidence type="ECO:0000313" key="8">
    <source>
        <dbReference type="Proteomes" id="UP001501285"/>
    </source>
</evidence>
<dbReference type="SUPFAM" id="SSF56300">
    <property type="entry name" value="Metallo-dependent phosphatases"/>
    <property type="match status" value="1"/>
</dbReference>
<dbReference type="InterPro" id="IPR029052">
    <property type="entry name" value="Metallo-depent_PP-like"/>
</dbReference>